<keyword evidence="2" id="KW-1185">Reference proteome</keyword>
<proteinExistence type="predicted"/>
<protein>
    <submittedName>
        <fullName evidence="1">Uncharacterized protein</fullName>
    </submittedName>
</protein>
<dbReference type="Proteomes" id="UP000032142">
    <property type="component" value="Unassembled WGS sequence"/>
</dbReference>
<dbReference type="EMBL" id="JRRC01027839">
    <property type="protein sequence ID" value="KHF98088.1"/>
    <property type="molecule type" value="Genomic_DNA"/>
</dbReference>
<sequence length="12" mass="1401">MPRGKMVILPKM</sequence>
<name>A0A0B0MF71_GOSAR</name>
<accession>A0A0B0MF71</accession>
<organism evidence="1 2">
    <name type="scientific">Gossypium arboreum</name>
    <name type="common">Tree cotton</name>
    <name type="synonym">Gossypium nanking</name>
    <dbReference type="NCBI Taxonomy" id="29729"/>
    <lineage>
        <taxon>Eukaryota</taxon>
        <taxon>Viridiplantae</taxon>
        <taxon>Streptophyta</taxon>
        <taxon>Embryophyta</taxon>
        <taxon>Tracheophyta</taxon>
        <taxon>Spermatophyta</taxon>
        <taxon>Magnoliopsida</taxon>
        <taxon>eudicotyledons</taxon>
        <taxon>Gunneridae</taxon>
        <taxon>Pentapetalae</taxon>
        <taxon>rosids</taxon>
        <taxon>malvids</taxon>
        <taxon>Malvales</taxon>
        <taxon>Malvaceae</taxon>
        <taxon>Malvoideae</taxon>
        <taxon>Gossypium</taxon>
    </lineage>
</organism>
<gene>
    <name evidence="1" type="ORF">F383_37432</name>
</gene>
<comment type="caution">
    <text evidence="1">The sequence shown here is derived from an EMBL/GenBank/DDBJ whole genome shotgun (WGS) entry which is preliminary data.</text>
</comment>
<evidence type="ECO:0000313" key="1">
    <source>
        <dbReference type="EMBL" id="KHF98088.1"/>
    </source>
</evidence>
<evidence type="ECO:0000313" key="2">
    <source>
        <dbReference type="Proteomes" id="UP000032142"/>
    </source>
</evidence>
<reference evidence="2" key="1">
    <citation type="submission" date="2014-09" db="EMBL/GenBank/DDBJ databases">
        <authorList>
            <person name="Mudge J."/>
            <person name="Ramaraj T."/>
            <person name="Lindquist I.E."/>
            <person name="Bharti A.K."/>
            <person name="Sundararajan A."/>
            <person name="Cameron C.T."/>
            <person name="Woodward J.E."/>
            <person name="May G.D."/>
            <person name="Brubaker C."/>
            <person name="Broadhvest J."/>
            <person name="Wilkins T.A."/>
        </authorList>
    </citation>
    <scope>NUCLEOTIDE SEQUENCE</scope>
    <source>
        <strain evidence="2">cv. AKA8401</strain>
    </source>
</reference>